<dbReference type="InterPro" id="IPR045079">
    <property type="entry name" value="Oxoprolinase-like"/>
</dbReference>
<proteinExistence type="predicted"/>
<dbReference type="GO" id="GO:0006749">
    <property type="term" value="P:glutathione metabolic process"/>
    <property type="evidence" value="ECO:0007669"/>
    <property type="project" value="TreeGrafter"/>
</dbReference>
<keyword evidence="5" id="KW-1185">Reference proteome</keyword>
<evidence type="ECO:0000259" key="2">
    <source>
        <dbReference type="Pfam" id="PF05378"/>
    </source>
</evidence>
<sequence>MAYQVCIDIGGTFTDCLVSDEKGEISIFKSPTTPGEFEKGFIDVLHVAAEGYGMGSEAFFQQIDLIVHGSTVSTNALVERKTVKVGLLVTEGHQDVLVLREGPRKGAFQWRLDYPEAYVPRHLTRTVGERIDARGRVITELDRDDVIKAAEDFQKLGVEAVAVGLLWSVVNPDHELEIRKILEEKLPGVAVTLSHEINPMPREYKRIIAAAIDASINPIVRRYIEKLRSALDETNFSGELLLANCVGGMMPVAEMIRKPIYSVMSGPTLAPMAALALSDEPDIIVGDMGGTTFDVSALRNHQIIVTPDSMIHHDSLGIPKVDVRSVGAGGGSIASVDAGGLLHVGPQSAGARPGPACYNKGGTLPTVTDANVVLGIVDPDYFLGGKMQLRKDLAEQAIAPVAEKLGVSNEEAAYAIYTTSNHNMVAAIEEITVREGINPRDSFFVCGGGATAIHIAEMVDILGLKRYMIPRFMAGLSAFGGLISDIRREDTGVLLTSSVRFDADGVNAILERLLESGNDFLEEAGVTHENRQFEFAFMGRYEYQSFEIEVPFNVEDGKISQDQLADFVEAFHKMHERIYSIRANDDVVEFTAWKMRAIGKRSGQDIWLSHTLQPQQDAAQPKATRQVYNHEKRAKEELPVFELTGLGQGAQLTGPCIVDAETFTAYLKTGHNAIVDEYGNLVVQVG</sequence>
<evidence type="ECO:0000313" key="4">
    <source>
        <dbReference type="EMBL" id="MBV2143495.1"/>
    </source>
</evidence>
<comment type="caution">
    <text evidence="4">The sequence shown here is derived from an EMBL/GenBank/DDBJ whole genome shotgun (WGS) entry which is preliminary data.</text>
</comment>
<feature type="domain" description="Hydantoinase/oxoprolinase N-terminal" evidence="2">
    <location>
        <begin position="5"/>
        <end position="185"/>
    </location>
</feature>
<accession>A0A949PRD9</accession>
<reference evidence="4 5" key="1">
    <citation type="submission" date="2021-06" db="EMBL/GenBank/DDBJ databases">
        <title>Falsochrobactrum tianjin sp.nov., a new petroleum-degrading bacteria isolated from oily soils.</title>
        <authorList>
            <person name="Chen G."/>
            <person name="Chen H."/>
            <person name="Tian J."/>
            <person name="Qing J."/>
            <person name="Zhong L."/>
            <person name="Ma W."/>
            <person name="Song Y."/>
            <person name="Cui X."/>
            <person name="Yan B."/>
        </authorList>
    </citation>
    <scope>NUCLEOTIDE SEQUENCE [LARGE SCALE GENOMIC DNA]</scope>
    <source>
        <strain evidence="4 5">TDYN1</strain>
    </source>
</reference>
<gene>
    <name evidence="4" type="ORF">KUG47_08290</name>
</gene>
<dbReference type="InterPro" id="IPR049517">
    <property type="entry name" value="ACX-like_C"/>
</dbReference>
<dbReference type="AlphaFoldDB" id="A0A949PRD9"/>
<dbReference type="GO" id="GO:0005829">
    <property type="term" value="C:cytosol"/>
    <property type="evidence" value="ECO:0007669"/>
    <property type="project" value="TreeGrafter"/>
</dbReference>
<dbReference type="InterPro" id="IPR002821">
    <property type="entry name" value="Hydantoinase_A"/>
</dbReference>
<dbReference type="Pfam" id="PF19278">
    <property type="entry name" value="Hydant_A_C"/>
    <property type="match status" value="1"/>
</dbReference>
<dbReference type="PANTHER" id="PTHR11365:SF23">
    <property type="entry name" value="HYPOTHETICAL 5-OXOPROLINASE (EUROFUNG)-RELATED"/>
    <property type="match status" value="1"/>
</dbReference>
<dbReference type="InterPro" id="IPR008040">
    <property type="entry name" value="Hydant_A_N"/>
</dbReference>
<dbReference type="Proteomes" id="UP000752297">
    <property type="component" value="Unassembled WGS sequence"/>
</dbReference>
<dbReference type="EMBL" id="JAHRVA010000003">
    <property type="protein sequence ID" value="MBV2143495.1"/>
    <property type="molecule type" value="Genomic_DNA"/>
</dbReference>
<dbReference type="PANTHER" id="PTHR11365">
    <property type="entry name" value="5-OXOPROLINASE RELATED"/>
    <property type="match status" value="1"/>
</dbReference>
<dbReference type="RefSeq" id="WP_217677502.1">
    <property type="nucleotide sequence ID" value="NZ_JAHRVA010000003.1"/>
</dbReference>
<name>A0A949PRD9_9HYPH</name>
<evidence type="ECO:0000313" key="5">
    <source>
        <dbReference type="Proteomes" id="UP000752297"/>
    </source>
</evidence>
<feature type="domain" description="Hydantoinase A/oxoprolinase" evidence="1">
    <location>
        <begin position="206"/>
        <end position="489"/>
    </location>
</feature>
<evidence type="ECO:0000259" key="1">
    <source>
        <dbReference type="Pfam" id="PF01968"/>
    </source>
</evidence>
<protein>
    <submittedName>
        <fullName evidence="4">Hydantoinase/oxoprolinase family protein</fullName>
    </submittedName>
</protein>
<organism evidence="4 5">
    <name type="scientific">Falsochrobactrum tianjinense</name>
    <dbReference type="NCBI Taxonomy" id="2706015"/>
    <lineage>
        <taxon>Bacteria</taxon>
        <taxon>Pseudomonadati</taxon>
        <taxon>Pseudomonadota</taxon>
        <taxon>Alphaproteobacteria</taxon>
        <taxon>Hyphomicrobiales</taxon>
        <taxon>Brucellaceae</taxon>
        <taxon>Falsochrobactrum</taxon>
    </lineage>
</organism>
<feature type="domain" description="Acetophenone carboxylase-like C-terminal" evidence="3">
    <location>
        <begin position="506"/>
        <end position="678"/>
    </location>
</feature>
<evidence type="ECO:0000259" key="3">
    <source>
        <dbReference type="Pfam" id="PF19278"/>
    </source>
</evidence>
<dbReference type="Pfam" id="PF05378">
    <property type="entry name" value="Hydant_A_N"/>
    <property type="match status" value="1"/>
</dbReference>
<dbReference type="GO" id="GO:0017168">
    <property type="term" value="F:5-oxoprolinase (ATP-hydrolyzing) activity"/>
    <property type="evidence" value="ECO:0007669"/>
    <property type="project" value="TreeGrafter"/>
</dbReference>
<dbReference type="Pfam" id="PF01968">
    <property type="entry name" value="Hydantoinase_A"/>
    <property type="match status" value="1"/>
</dbReference>